<dbReference type="GO" id="GO:0016567">
    <property type="term" value="P:protein ubiquitination"/>
    <property type="evidence" value="ECO:0007669"/>
    <property type="project" value="TreeGrafter"/>
</dbReference>
<dbReference type="PANTHER" id="PTHR15710">
    <property type="entry name" value="E3 UBIQUITIN-PROTEIN LIGASE PRAJA"/>
    <property type="match status" value="1"/>
</dbReference>
<dbReference type="FunFam" id="3.30.40.10:FF:000127">
    <property type="entry name" value="E3 ubiquitin-protein ligase RNF181"/>
    <property type="match status" value="1"/>
</dbReference>
<dbReference type="SMART" id="SM00184">
    <property type="entry name" value="RING"/>
    <property type="match status" value="1"/>
</dbReference>
<dbReference type="CDD" id="cd16454">
    <property type="entry name" value="RING-H2_PA-TM-RING"/>
    <property type="match status" value="1"/>
</dbReference>
<evidence type="ECO:0000256" key="4">
    <source>
        <dbReference type="ARBA" id="ARBA00022723"/>
    </source>
</evidence>
<keyword evidence="4" id="KW-0479">Metal-binding</keyword>
<comment type="catalytic activity">
    <reaction evidence="1">
        <text>S-ubiquitinyl-[E2 ubiquitin-conjugating enzyme]-L-cysteine + [acceptor protein]-L-lysine = [E2 ubiquitin-conjugating enzyme]-L-cysteine + N(6)-ubiquitinyl-[acceptor protein]-L-lysine.</text>
        <dbReference type="EC" id="2.3.2.27"/>
    </reaction>
</comment>
<dbReference type="GO" id="GO:0016829">
    <property type="term" value="F:lyase activity"/>
    <property type="evidence" value="ECO:0007669"/>
    <property type="project" value="UniProtKB-KW"/>
</dbReference>
<comment type="caution">
    <text evidence="11">The sequence shown here is derived from an EMBL/GenBank/DDBJ whole genome shotgun (WGS) entry which is preliminary data.</text>
</comment>
<evidence type="ECO:0000256" key="2">
    <source>
        <dbReference type="ARBA" id="ARBA00012483"/>
    </source>
</evidence>
<evidence type="ECO:0000256" key="9">
    <source>
        <dbReference type="SAM" id="MobiDB-lite"/>
    </source>
</evidence>
<dbReference type="EC" id="2.3.2.27" evidence="2"/>
<feature type="domain" description="RING-type" evidence="10">
    <location>
        <begin position="157"/>
        <end position="197"/>
    </location>
</feature>
<evidence type="ECO:0000256" key="5">
    <source>
        <dbReference type="ARBA" id="ARBA00022771"/>
    </source>
</evidence>
<keyword evidence="7" id="KW-0862">Zinc</keyword>
<dbReference type="AlphaFoldDB" id="A0AAD8I100"/>
<accession>A0AAD8I100</accession>
<keyword evidence="5 8" id="KW-0863">Zinc-finger</keyword>
<keyword evidence="6" id="KW-0833">Ubl conjugation pathway</keyword>
<proteinExistence type="predicted"/>
<evidence type="ECO:0000256" key="7">
    <source>
        <dbReference type="ARBA" id="ARBA00022833"/>
    </source>
</evidence>
<evidence type="ECO:0000313" key="12">
    <source>
        <dbReference type="Proteomes" id="UP001237642"/>
    </source>
</evidence>
<dbReference type="PROSITE" id="PS50089">
    <property type="entry name" value="ZF_RING_2"/>
    <property type="match status" value="1"/>
</dbReference>
<keyword evidence="3" id="KW-0808">Transferase</keyword>
<reference evidence="11" key="2">
    <citation type="submission" date="2023-05" db="EMBL/GenBank/DDBJ databases">
        <authorList>
            <person name="Schelkunov M.I."/>
        </authorList>
    </citation>
    <scope>NUCLEOTIDE SEQUENCE</scope>
    <source>
        <strain evidence="11">Hsosn_3</strain>
        <tissue evidence="11">Leaf</tissue>
    </source>
</reference>
<evidence type="ECO:0000256" key="1">
    <source>
        <dbReference type="ARBA" id="ARBA00000900"/>
    </source>
</evidence>
<evidence type="ECO:0000256" key="6">
    <source>
        <dbReference type="ARBA" id="ARBA00022786"/>
    </source>
</evidence>
<feature type="compositionally biased region" description="Low complexity" evidence="9">
    <location>
        <begin position="40"/>
        <end position="49"/>
    </location>
</feature>
<evidence type="ECO:0000256" key="3">
    <source>
        <dbReference type="ARBA" id="ARBA00022679"/>
    </source>
</evidence>
<name>A0AAD8I100_9APIA</name>
<dbReference type="InterPro" id="IPR013083">
    <property type="entry name" value="Znf_RING/FYVE/PHD"/>
</dbReference>
<keyword evidence="11" id="KW-0456">Lyase</keyword>
<feature type="compositionally biased region" description="Polar residues" evidence="9">
    <location>
        <begin position="29"/>
        <end position="39"/>
    </location>
</feature>
<dbReference type="Gene3D" id="3.30.40.10">
    <property type="entry name" value="Zinc/RING finger domain, C3HC4 (zinc finger)"/>
    <property type="match status" value="1"/>
</dbReference>
<dbReference type="EMBL" id="JAUIZM010000007">
    <property type="protein sequence ID" value="KAK1376469.1"/>
    <property type="molecule type" value="Genomic_DNA"/>
</dbReference>
<dbReference type="GO" id="GO:0061630">
    <property type="term" value="F:ubiquitin protein ligase activity"/>
    <property type="evidence" value="ECO:0007669"/>
    <property type="project" value="UniProtKB-EC"/>
</dbReference>
<dbReference type="PANTHER" id="PTHR15710:SF132">
    <property type="entry name" value="E3 UBIQUITIN-PROTEIN LIGASE MPSR1"/>
    <property type="match status" value="1"/>
</dbReference>
<dbReference type="InterPro" id="IPR001841">
    <property type="entry name" value="Znf_RING"/>
</dbReference>
<protein>
    <recommendedName>
        <fullName evidence="2">RING-type E3 ubiquitin transferase</fullName>
        <ecNumber evidence="2">2.3.2.27</ecNumber>
    </recommendedName>
</protein>
<dbReference type="Proteomes" id="UP001237642">
    <property type="component" value="Unassembled WGS sequence"/>
</dbReference>
<dbReference type="SUPFAM" id="SSF57850">
    <property type="entry name" value="RING/U-box"/>
    <property type="match status" value="1"/>
</dbReference>
<organism evidence="11 12">
    <name type="scientific">Heracleum sosnowskyi</name>
    <dbReference type="NCBI Taxonomy" id="360622"/>
    <lineage>
        <taxon>Eukaryota</taxon>
        <taxon>Viridiplantae</taxon>
        <taxon>Streptophyta</taxon>
        <taxon>Embryophyta</taxon>
        <taxon>Tracheophyta</taxon>
        <taxon>Spermatophyta</taxon>
        <taxon>Magnoliopsida</taxon>
        <taxon>eudicotyledons</taxon>
        <taxon>Gunneridae</taxon>
        <taxon>Pentapetalae</taxon>
        <taxon>asterids</taxon>
        <taxon>campanulids</taxon>
        <taxon>Apiales</taxon>
        <taxon>Apiaceae</taxon>
        <taxon>Apioideae</taxon>
        <taxon>apioid superclade</taxon>
        <taxon>Tordylieae</taxon>
        <taxon>Tordyliinae</taxon>
        <taxon>Heracleum</taxon>
    </lineage>
</organism>
<reference evidence="11" key="1">
    <citation type="submission" date="2023-02" db="EMBL/GenBank/DDBJ databases">
        <title>Genome of toxic invasive species Heracleum sosnowskyi carries increased number of genes despite the absence of recent whole-genome duplications.</title>
        <authorList>
            <person name="Schelkunov M."/>
            <person name="Shtratnikova V."/>
            <person name="Makarenko M."/>
            <person name="Klepikova A."/>
            <person name="Omelchenko D."/>
            <person name="Novikova G."/>
            <person name="Obukhova E."/>
            <person name="Bogdanov V."/>
            <person name="Penin A."/>
            <person name="Logacheva M."/>
        </authorList>
    </citation>
    <scope>NUCLEOTIDE SEQUENCE</scope>
    <source>
        <strain evidence="11">Hsosn_3</strain>
        <tissue evidence="11">Leaf</tissue>
    </source>
</reference>
<dbReference type="Pfam" id="PF13639">
    <property type="entry name" value="zf-RING_2"/>
    <property type="match status" value="1"/>
</dbReference>
<keyword evidence="12" id="KW-1185">Reference proteome</keyword>
<evidence type="ECO:0000313" key="11">
    <source>
        <dbReference type="EMBL" id="KAK1376469.1"/>
    </source>
</evidence>
<evidence type="ECO:0000256" key="8">
    <source>
        <dbReference type="PROSITE-ProRule" id="PRU00175"/>
    </source>
</evidence>
<gene>
    <name evidence="11" type="ORF">POM88_032662</name>
</gene>
<dbReference type="GO" id="GO:0008270">
    <property type="term" value="F:zinc ion binding"/>
    <property type="evidence" value="ECO:0007669"/>
    <property type="project" value="UniProtKB-KW"/>
</dbReference>
<feature type="compositionally biased region" description="Acidic residues" evidence="9">
    <location>
        <begin position="50"/>
        <end position="65"/>
    </location>
</feature>
<dbReference type="GO" id="GO:0005737">
    <property type="term" value="C:cytoplasm"/>
    <property type="evidence" value="ECO:0007669"/>
    <property type="project" value="TreeGrafter"/>
</dbReference>
<sequence length="251" mass="28037">MASHQNEMTLHDFLTILRNRGISRFQFDPSASTDSENNTNPDQDSSNGSDPDDSNQTEMTFDDDMNDSRTDSEPVIEESADTQTNTDPDQDSSERSDPRDRLIIMNPLSRRVLVIEGSASGVNALVRDLMTPDGPPPASKASIEAMPSVETKEDDECVICLDEFVGQLAKEMPCKHKFHGGCVEKWLKINESCPVCRYKMPVDDENEFSFKNLFESEEGRGRQLWVSVGTLVEDPNQMATNDSHGHDDSEN</sequence>
<evidence type="ECO:0000259" key="10">
    <source>
        <dbReference type="PROSITE" id="PS50089"/>
    </source>
</evidence>
<feature type="region of interest" description="Disordered" evidence="9">
    <location>
        <begin position="26"/>
        <end position="103"/>
    </location>
</feature>
<feature type="compositionally biased region" description="Basic and acidic residues" evidence="9">
    <location>
        <begin position="92"/>
        <end position="102"/>
    </location>
</feature>